<proteinExistence type="predicted"/>
<dbReference type="EMBL" id="CP037920">
    <property type="protein sequence ID" value="QDT95853.1"/>
    <property type="molecule type" value="Genomic_DNA"/>
</dbReference>
<sequence>MPGWWVAPVYALFFEGCDAFVSSDFVSLCLYDIHCSDGSLSCGKAWEDQEKLMRLNVSEVVRNDGLVSLVGVENVFKRGGSLRDIGNQLWYFR</sequence>
<dbReference type="AlphaFoldDB" id="A0A517VS73"/>
<dbReference type="Proteomes" id="UP000318704">
    <property type="component" value="Chromosome"/>
</dbReference>
<organism evidence="1 2">
    <name type="scientific">Gimesia aquarii</name>
    <dbReference type="NCBI Taxonomy" id="2527964"/>
    <lineage>
        <taxon>Bacteria</taxon>
        <taxon>Pseudomonadati</taxon>
        <taxon>Planctomycetota</taxon>
        <taxon>Planctomycetia</taxon>
        <taxon>Planctomycetales</taxon>
        <taxon>Planctomycetaceae</taxon>
        <taxon>Gimesia</taxon>
    </lineage>
</organism>
<evidence type="ECO:0000313" key="2">
    <source>
        <dbReference type="Proteomes" id="UP000318704"/>
    </source>
</evidence>
<dbReference type="KEGG" id="gaw:V144x_13010"/>
<accession>A0A517VS73</accession>
<protein>
    <submittedName>
        <fullName evidence="1">Uncharacterized protein</fullName>
    </submittedName>
</protein>
<reference evidence="1 2" key="1">
    <citation type="submission" date="2019-03" db="EMBL/GenBank/DDBJ databases">
        <title>Deep-cultivation of Planctomycetes and their phenomic and genomic characterization uncovers novel biology.</title>
        <authorList>
            <person name="Wiegand S."/>
            <person name="Jogler M."/>
            <person name="Boedeker C."/>
            <person name="Pinto D."/>
            <person name="Vollmers J."/>
            <person name="Rivas-Marin E."/>
            <person name="Kohn T."/>
            <person name="Peeters S.H."/>
            <person name="Heuer A."/>
            <person name="Rast P."/>
            <person name="Oberbeckmann S."/>
            <person name="Bunk B."/>
            <person name="Jeske O."/>
            <person name="Meyerdierks A."/>
            <person name="Storesund J.E."/>
            <person name="Kallscheuer N."/>
            <person name="Luecker S."/>
            <person name="Lage O.M."/>
            <person name="Pohl T."/>
            <person name="Merkel B.J."/>
            <person name="Hornburger P."/>
            <person name="Mueller R.-W."/>
            <person name="Bruemmer F."/>
            <person name="Labrenz M."/>
            <person name="Spormann A.M."/>
            <person name="Op den Camp H."/>
            <person name="Overmann J."/>
            <person name="Amann R."/>
            <person name="Jetten M.S.M."/>
            <person name="Mascher T."/>
            <person name="Medema M.H."/>
            <person name="Devos D.P."/>
            <person name="Kaster A.-K."/>
            <person name="Ovreas L."/>
            <person name="Rohde M."/>
            <person name="Galperin M.Y."/>
            <person name="Jogler C."/>
        </authorList>
    </citation>
    <scope>NUCLEOTIDE SEQUENCE [LARGE SCALE GENOMIC DNA]</scope>
    <source>
        <strain evidence="1 2">V144</strain>
    </source>
</reference>
<evidence type="ECO:0000313" key="1">
    <source>
        <dbReference type="EMBL" id="QDT95853.1"/>
    </source>
</evidence>
<gene>
    <name evidence="1" type="ORF">V144x_13010</name>
</gene>
<name>A0A517VS73_9PLAN</name>